<protein>
    <recommendedName>
        <fullName evidence="8">Ferredoxin</fullName>
    </recommendedName>
</protein>
<evidence type="ECO:0000313" key="10">
    <source>
        <dbReference type="EMBL" id="CAG8399018.1"/>
    </source>
</evidence>
<keyword evidence="7 8" id="KW-0411">Iron-sulfur</keyword>
<dbReference type="AlphaFoldDB" id="A0A9W4JH00"/>
<keyword evidence="6 8" id="KW-0408">Iron</keyword>
<evidence type="ECO:0000256" key="6">
    <source>
        <dbReference type="ARBA" id="ARBA00023004"/>
    </source>
</evidence>
<accession>A0A9W4JH00</accession>
<dbReference type="InterPro" id="IPR001041">
    <property type="entry name" value="2Fe-2S_ferredoxin-type"/>
</dbReference>
<evidence type="ECO:0000256" key="8">
    <source>
        <dbReference type="RuleBase" id="RU364001"/>
    </source>
</evidence>
<keyword evidence="4 8" id="KW-0479">Metal-binding</keyword>
<name>A0A9W4JH00_9EURO</name>
<organism evidence="10 11">
    <name type="scientific">Penicillium salamii</name>
    <dbReference type="NCBI Taxonomy" id="1612424"/>
    <lineage>
        <taxon>Eukaryota</taxon>
        <taxon>Fungi</taxon>
        <taxon>Dikarya</taxon>
        <taxon>Ascomycota</taxon>
        <taxon>Pezizomycotina</taxon>
        <taxon>Eurotiomycetes</taxon>
        <taxon>Eurotiomycetidae</taxon>
        <taxon>Eurotiales</taxon>
        <taxon>Aspergillaceae</taxon>
        <taxon>Penicillium</taxon>
    </lineage>
</organism>
<keyword evidence="8" id="KW-0150">Chloroplast</keyword>
<dbReference type="GO" id="GO:0046872">
    <property type="term" value="F:metal ion binding"/>
    <property type="evidence" value="ECO:0007669"/>
    <property type="project" value="UniProtKB-KW"/>
</dbReference>
<comment type="cofactor">
    <cofactor evidence="8">
        <name>[2Fe-2S] cluster</name>
        <dbReference type="ChEBI" id="CHEBI:190135"/>
    </cofactor>
    <text evidence="8">Binds 1 [2Fe-2S] cluster.</text>
</comment>
<comment type="caution">
    <text evidence="10">The sequence shown here is derived from an EMBL/GenBank/DDBJ whole genome shotgun (WGS) entry which is preliminary data.</text>
</comment>
<keyword evidence="2 8" id="KW-0813">Transport</keyword>
<keyword evidence="3 8" id="KW-0001">2Fe-2S</keyword>
<dbReference type="GO" id="GO:0051537">
    <property type="term" value="F:2 iron, 2 sulfur cluster binding"/>
    <property type="evidence" value="ECO:0007669"/>
    <property type="project" value="UniProtKB-KW"/>
</dbReference>
<dbReference type="InterPro" id="IPR036010">
    <property type="entry name" value="2Fe-2S_ferredoxin-like_sf"/>
</dbReference>
<dbReference type="GO" id="GO:0022900">
    <property type="term" value="P:electron transport chain"/>
    <property type="evidence" value="ECO:0007669"/>
    <property type="project" value="InterPro"/>
</dbReference>
<proteinExistence type="inferred from homology"/>
<evidence type="ECO:0000256" key="1">
    <source>
        <dbReference type="ARBA" id="ARBA00007874"/>
    </source>
</evidence>
<feature type="domain" description="2Fe-2S ferredoxin-type" evidence="9">
    <location>
        <begin position="14"/>
        <end position="76"/>
    </location>
</feature>
<dbReference type="GO" id="GO:0009055">
    <property type="term" value="F:electron transfer activity"/>
    <property type="evidence" value="ECO:0007669"/>
    <property type="project" value="InterPro"/>
</dbReference>
<dbReference type="Proteomes" id="UP001152592">
    <property type="component" value="Unassembled WGS sequence"/>
</dbReference>
<evidence type="ECO:0000256" key="3">
    <source>
        <dbReference type="ARBA" id="ARBA00022714"/>
    </source>
</evidence>
<dbReference type="Pfam" id="PF00111">
    <property type="entry name" value="Fer2"/>
    <property type="match status" value="1"/>
</dbReference>
<dbReference type="OrthoDB" id="1885901at2759"/>
<dbReference type="NCBIfam" id="TIGR02008">
    <property type="entry name" value="fdx_plant"/>
    <property type="match status" value="1"/>
</dbReference>
<keyword evidence="8" id="KW-0934">Plastid</keyword>
<dbReference type="Gene3D" id="3.10.20.30">
    <property type="match status" value="1"/>
</dbReference>
<dbReference type="CDD" id="cd00207">
    <property type="entry name" value="fer2"/>
    <property type="match status" value="1"/>
</dbReference>
<dbReference type="EMBL" id="CAJVPD010000251">
    <property type="protein sequence ID" value="CAG8399018.1"/>
    <property type="molecule type" value="Genomic_DNA"/>
</dbReference>
<keyword evidence="5 8" id="KW-0249">Electron transport</keyword>
<comment type="similarity">
    <text evidence="1 8">Belongs to the 2Fe2S plant-type ferredoxin family.</text>
</comment>
<evidence type="ECO:0000256" key="7">
    <source>
        <dbReference type="ARBA" id="ARBA00023014"/>
    </source>
</evidence>
<comment type="function">
    <text evidence="8">Ferredoxins are iron-sulfur proteins that transfer electrons in a wide variety of metabolic reactions.</text>
</comment>
<evidence type="ECO:0000259" key="9">
    <source>
        <dbReference type="Pfam" id="PF00111"/>
    </source>
</evidence>
<reference evidence="10" key="1">
    <citation type="submission" date="2021-07" db="EMBL/GenBank/DDBJ databases">
        <authorList>
            <person name="Branca A.L. A."/>
        </authorList>
    </citation>
    <scope>NUCLEOTIDE SEQUENCE</scope>
</reference>
<evidence type="ECO:0000256" key="5">
    <source>
        <dbReference type="ARBA" id="ARBA00022982"/>
    </source>
</evidence>
<dbReference type="InterPro" id="IPR012675">
    <property type="entry name" value="Beta-grasp_dom_sf"/>
</dbReference>
<dbReference type="InterPro" id="IPR010241">
    <property type="entry name" value="Fd_pln"/>
</dbReference>
<comment type="subcellular location">
    <subcellularLocation>
        <location evidence="8">Plastid</location>
        <location evidence="8">Chloroplast</location>
    </subcellularLocation>
</comment>
<dbReference type="SUPFAM" id="SSF54292">
    <property type="entry name" value="2Fe-2S ferredoxin-like"/>
    <property type="match status" value="1"/>
</dbReference>
<evidence type="ECO:0000256" key="4">
    <source>
        <dbReference type="ARBA" id="ARBA00022723"/>
    </source>
</evidence>
<evidence type="ECO:0000313" key="11">
    <source>
        <dbReference type="Proteomes" id="UP001152592"/>
    </source>
</evidence>
<evidence type="ECO:0000256" key="2">
    <source>
        <dbReference type="ARBA" id="ARBA00022448"/>
    </source>
</evidence>
<sequence>MATYTITFTSPSDSTPHSFECDEDMFLLDAAEQAGFEWPYASRQGADSSSVARLISGEVDQSEQIFLDDDQIKAGFIQTDSSYPKSDLVIITHQEDQLY</sequence>
<gene>
    <name evidence="10" type="ORF">PSALAMII_LOCUS7474</name>
</gene>
<dbReference type="PANTHER" id="PTHR43112">
    <property type="entry name" value="FERREDOXIN"/>
    <property type="match status" value="1"/>
</dbReference>
<dbReference type="PANTHER" id="PTHR43112:SF3">
    <property type="entry name" value="FERREDOXIN-2, CHLOROPLASTIC"/>
    <property type="match status" value="1"/>
</dbReference>